<gene>
    <name evidence="1" type="ORF">HGM15179_007896</name>
</gene>
<organism evidence="1 2">
    <name type="scientific">Zosterops borbonicus</name>
    <dbReference type="NCBI Taxonomy" id="364589"/>
    <lineage>
        <taxon>Eukaryota</taxon>
        <taxon>Metazoa</taxon>
        <taxon>Chordata</taxon>
        <taxon>Craniata</taxon>
        <taxon>Vertebrata</taxon>
        <taxon>Euteleostomi</taxon>
        <taxon>Archelosauria</taxon>
        <taxon>Archosauria</taxon>
        <taxon>Dinosauria</taxon>
        <taxon>Saurischia</taxon>
        <taxon>Theropoda</taxon>
        <taxon>Coelurosauria</taxon>
        <taxon>Aves</taxon>
        <taxon>Neognathae</taxon>
        <taxon>Neoaves</taxon>
        <taxon>Telluraves</taxon>
        <taxon>Australaves</taxon>
        <taxon>Passeriformes</taxon>
        <taxon>Sylvioidea</taxon>
        <taxon>Zosteropidae</taxon>
        <taxon>Zosterops</taxon>
    </lineage>
</organism>
<protein>
    <submittedName>
        <fullName evidence="1">Uncharacterized protein</fullName>
    </submittedName>
</protein>
<comment type="caution">
    <text evidence="1">The sequence shown here is derived from an EMBL/GenBank/DDBJ whole genome shotgun (WGS) entry which is preliminary data.</text>
</comment>
<evidence type="ECO:0000313" key="2">
    <source>
        <dbReference type="Proteomes" id="UP000796761"/>
    </source>
</evidence>
<dbReference type="EMBL" id="SWJQ01000193">
    <property type="protein sequence ID" value="TRZ19223.1"/>
    <property type="molecule type" value="Genomic_DNA"/>
</dbReference>
<keyword evidence="2" id="KW-1185">Reference proteome</keyword>
<dbReference type="OrthoDB" id="10551549at2759"/>
<evidence type="ECO:0000313" key="1">
    <source>
        <dbReference type="EMBL" id="TRZ19223.1"/>
    </source>
</evidence>
<name>A0A8K1GJL0_9PASS</name>
<accession>A0A8K1GJL0</accession>
<dbReference type="AlphaFoldDB" id="A0A8K1GJL0"/>
<sequence>MLSPVLSFLVEAEPGQSGTNPGKSHKDDEGIGACEQYREAERDGIVQPGEITAHRHLMHVYKYLVGVEVKNVDTESSEQFRARSNKQYWNNEGINL</sequence>
<dbReference type="Proteomes" id="UP000796761">
    <property type="component" value="Unassembled WGS sequence"/>
</dbReference>
<proteinExistence type="predicted"/>
<reference evidence="1" key="1">
    <citation type="submission" date="2019-04" db="EMBL/GenBank/DDBJ databases">
        <title>Genome assembly of Zosterops borbonicus 15179.</title>
        <authorList>
            <person name="Leroy T."/>
            <person name="Anselmetti Y."/>
            <person name="Tilak M.-K."/>
            <person name="Nabholz B."/>
        </authorList>
    </citation>
    <scope>NUCLEOTIDE SEQUENCE</scope>
    <source>
        <strain evidence="1">HGM_15179</strain>
        <tissue evidence="1">Muscle</tissue>
    </source>
</reference>